<gene>
    <name evidence="2" type="ORF">G2W53_014091</name>
</gene>
<dbReference type="Proteomes" id="UP000634136">
    <property type="component" value="Unassembled WGS sequence"/>
</dbReference>
<proteinExistence type="predicted"/>
<feature type="compositionally biased region" description="Polar residues" evidence="1">
    <location>
        <begin position="1"/>
        <end position="15"/>
    </location>
</feature>
<name>A0A834TZV6_9FABA</name>
<dbReference type="EMBL" id="JAAIUW010000005">
    <property type="protein sequence ID" value="KAF7831758.1"/>
    <property type="molecule type" value="Genomic_DNA"/>
</dbReference>
<dbReference type="AlphaFoldDB" id="A0A834TZV6"/>
<reference evidence="2" key="1">
    <citation type="submission" date="2020-09" db="EMBL/GenBank/DDBJ databases">
        <title>Genome-Enabled Discovery of Anthraquinone Biosynthesis in Senna tora.</title>
        <authorList>
            <person name="Kang S.-H."/>
            <person name="Pandey R.P."/>
            <person name="Lee C.-M."/>
            <person name="Sim J.-S."/>
            <person name="Jeong J.-T."/>
            <person name="Choi B.-S."/>
            <person name="Jung M."/>
            <person name="Ginzburg D."/>
            <person name="Zhao K."/>
            <person name="Won S.Y."/>
            <person name="Oh T.-J."/>
            <person name="Yu Y."/>
            <person name="Kim N.-H."/>
            <person name="Lee O.R."/>
            <person name="Lee T.-H."/>
            <person name="Bashyal P."/>
            <person name="Kim T.-S."/>
            <person name="Lee W.-H."/>
            <person name="Kawkins C."/>
            <person name="Kim C.-K."/>
            <person name="Kim J.S."/>
            <person name="Ahn B.O."/>
            <person name="Rhee S.Y."/>
            <person name="Sohng J.K."/>
        </authorList>
    </citation>
    <scope>NUCLEOTIDE SEQUENCE</scope>
    <source>
        <tissue evidence="2">Leaf</tissue>
    </source>
</reference>
<sequence>MAKMQSRNQLTATKDSNVEIRIK</sequence>
<keyword evidence="3" id="KW-1185">Reference proteome</keyword>
<protein>
    <submittedName>
        <fullName evidence="2">Uncharacterized protein</fullName>
    </submittedName>
</protein>
<evidence type="ECO:0000313" key="2">
    <source>
        <dbReference type="EMBL" id="KAF7831758.1"/>
    </source>
</evidence>
<accession>A0A834TZV6</accession>
<organism evidence="2 3">
    <name type="scientific">Senna tora</name>
    <dbReference type="NCBI Taxonomy" id="362788"/>
    <lineage>
        <taxon>Eukaryota</taxon>
        <taxon>Viridiplantae</taxon>
        <taxon>Streptophyta</taxon>
        <taxon>Embryophyta</taxon>
        <taxon>Tracheophyta</taxon>
        <taxon>Spermatophyta</taxon>
        <taxon>Magnoliopsida</taxon>
        <taxon>eudicotyledons</taxon>
        <taxon>Gunneridae</taxon>
        <taxon>Pentapetalae</taxon>
        <taxon>rosids</taxon>
        <taxon>fabids</taxon>
        <taxon>Fabales</taxon>
        <taxon>Fabaceae</taxon>
        <taxon>Caesalpinioideae</taxon>
        <taxon>Cassia clade</taxon>
        <taxon>Senna</taxon>
    </lineage>
</organism>
<feature type="region of interest" description="Disordered" evidence="1">
    <location>
        <begin position="1"/>
        <end position="23"/>
    </location>
</feature>
<comment type="caution">
    <text evidence="2">The sequence shown here is derived from an EMBL/GenBank/DDBJ whole genome shotgun (WGS) entry which is preliminary data.</text>
</comment>
<evidence type="ECO:0000313" key="3">
    <source>
        <dbReference type="Proteomes" id="UP000634136"/>
    </source>
</evidence>
<evidence type="ECO:0000256" key="1">
    <source>
        <dbReference type="SAM" id="MobiDB-lite"/>
    </source>
</evidence>